<feature type="domain" description="Retrovirus-related Pol polyprotein from transposon TNT 1-94-like beta-barrel" evidence="1">
    <location>
        <begin position="41"/>
        <end position="65"/>
    </location>
</feature>
<evidence type="ECO:0000313" key="2">
    <source>
        <dbReference type="EMBL" id="GAA0153855.1"/>
    </source>
</evidence>
<dbReference type="AlphaFoldDB" id="A0AAV3PRI6"/>
<dbReference type="InterPro" id="IPR054722">
    <property type="entry name" value="PolX-like_BBD"/>
</dbReference>
<proteinExistence type="predicted"/>
<keyword evidence="3" id="KW-1185">Reference proteome</keyword>
<gene>
    <name evidence="2" type="ORF">LIER_37751</name>
</gene>
<accession>A0AAV3PRI6</accession>
<organism evidence="2 3">
    <name type="scientific">Lithospermum erythrorhizon</name>
    <name type="common">Purple gromwell</name>
    <name type="synonym">Lithospermum officinale var. erythrorhizon</name>
    <dbReference type="NCBI Taxonomy" id="34254"/>
    <lineage>
        <taxon>Eukaryota</taxon>
        <taxon>Viridiplantae</taxon>
        <taxon>Streptophyta</taxon>
        <taxon>Embryophyta</taxon>
        <taxon>Tracheophyta</taxon>
        <taxon>Spermatophyta</taxon>
        <taxon>Magnoliopsida</taxon>
        <taxon>eudicotyledons</taxon>
        <taxon>Gunneridae</taxon>
        <taxon>Pentapetalae</taxon>
        <taxon>asterids</taxon>
        <taxon>lamiids</taxon>
        <taxon>Boraginales</taxon>
        <taxon>Boraginaceae</taxon>
        <taxon>Boraginoideae</taxon>
        <taxon>Lithospermeae</taxon>
        <taxon>Lithospermum</taxon>
    </lineage>
</organism>
<dbReference type="Proteomes" id="UP001454036">
    <property type="component" value="Unassembled WGS sequence"/>
</dbReference>
<comment type="caution">
    <text evidence="2">The sequence shown here is derived from an EMBL/GenBank/DDBJ whole genome shotgun (WGS) entry which is preliminary data.</text>
</comment>
<name>A0AAV3PRI6_LITER</name>
<protein>
    <recommendedName>
        <fullName evidence="1">Retrovirus-related Pol polyprotein from transposon TNT 1-94-like beta-barrel domain-containing protein</fullName>
    </recommendedName>
</protein>
<evidence type="ECO:0000313" key="3">
    <source>
        <dbReference type="Proteomes" id="UP001454036"/>
    </source>
</evidence>
<dbReference type="Pfam" id="PF22936">
    <property type="entry name" value="Pol_BBD"/>
    <property type="match status" value="1"/>
</dbReference>
<reference evidence="2 3" key="1">
    <citation type="submission" date="2024-01" db="EMBL/GenBank/DDBJ databases">
        <title>The complete chloroplast genome sequence of Lithospermum erythrorhizon: insights into the phylogenetic relationship among Boraginaceae species and the maternal lineages of purple gromwells.</title>
        <authorList>
            <person name="Okada T."/>
            <person name="Watanabe K."/>
        </authorList>
    </citation>
    <scope>NUCLEOTIDE SEQUENCE [LARGE SCALE GENOMIC DNA]</scope>
</reference>
<evidence type="ECO:0000259" key="1">
    <source>
        <dbReference type="Pfam" id="PF22936"/>
    </source>
</evidence>
<dbReference type="EMBL" id="BAABME010018450">
    <property type="protein sequence ID" value="GAA0153855.1"/>
    <property type="molecule type" value="Genomic_DNA"/>
</dbReference>
<sequence>MSRNCRNNKGNNNAQDNASESIIIAMILDPEFYMAGGSDGWWIDSGASRHCCFDRSLFKSYNEIKGYCDADWNTFSDDSKATSGYLFNIAEVQSHYYNGKTRQIRRKHNTVREFLTTGAVRVDHIRSKENMTDTLA</sequence>